<name>A0ABY7A7B1_9FIRM</name>
<feature type="region of interest" description="Disordered" evidence="1">
    <location>
        <begin position="18"/>
        <end position="49"/>
    </location>
</feature>
<organism evidence="2 3">
    <name type="scientific">Lacrimispora xylanolytica</name>
    <dbReference type="NCBI Taxonomy" id="29375"/>
    <lineage>
        <taxon>Bacteria</taxon>
        <taxon>Bacillati</taxon>
        <taxon>Bacillota</taxon>
        <taxon>Clostridia</taxon>
        <taxon>Lachnospirales</taxon>
        <taxon>Lachnospiraceae</taxon>
        <taxon>Lacrimispora</taxon>
    </lineage>
</organism>
<evidence type="ECO:0000313" key="3">
    <source>
        <dbReference type="Proteomes" id="UP001163115"/>
    </source>
</evidence>
<proteinExistence type="predicted"/>
<keyword evidence="3" id="KW-1185">Reference proteome</keyword>
<accession>A0ABY7A7B1</accession>
<evidence type="ECO:0008006" key="4">
    <source>
        <dbReference type="Google" id="ProtNLM"/>
    </source>
</evidence>
<dbReference type="EMBL" id="CP113524">
    <property type="protein sequence ID" value="WAJ22382.1"/>
    <property type="molecule type" value="Genomic_DNA"/>
</dbReference>
<gene>
    <name evidence="2" type="ORF">OW255_12425</name>
</gene>
<sequence>MRSRLIIDGNSVYEIDDECMKRKQTRNPVKGSGNQGPYMRPGQENSQSR</sequence>
<dbReference type="RefSeq" id="WP_166429789.1">
    <property type="nucleotide sequence ID" value="NZ_CP113524.1"/>
</dbReference>
<dbReference type="Proteomes" id="UP001163115">
    <property type="component" value="Chromosome"/>
</dbReference>
<evidence type="ECO:0000256" key="1">
    <source>
        <dbReference type="SAM" id="MobiDB-lite"/>
    </source>
</evidence>
<evidence type="ECO:0000313" key="2">
    <source>
        <dbReference type="EMBL" id="WAJ22382.1"/>
    </source>
</evidence>
<reference evidence="2" key="1">
    <citation type="submission" date="2022-11" db="EMBL/GenBank/DDBJ databases">
        <title>Lacrimispora xylanolytica sy1, complete genome.</title>
        <authorList>
            <person name="Choi S."/>
        </authorList>
    </citation>
    <scope>NUCLEOTIDE SEQUENCE</scope>
    <source>
        <strain evidence="2">Sy1</strain>
    </source>
</reference>
<protein>
    <recommendedName>
        <fullName evidence="4">Transposon-encoded protein TnpW</fullName>
    </recommendedName>
</protein>